<dbReference type="GO" id="GO:0043565">
    <property type="term" value="F:sequence-specific DNA binding"/>
    <property type="evidence" value="ECO:0007669"/>
    <property type="project" value="InterPro"/>
</dbReference>
<dbReference type="PROSITE" id="PS01124">
    <property type="entry name" value="HTH_ARAC_FAMILY_2"/>
    <property type="match status" value="1"/>
</dbReference>
<dbReference type="PANTHER" id="PTHR43280:SF2">
    <property type="entry name" value="HTH-TYPE TRANSCRIPTIONAL REGULATOR EXSA"/>
    <property type="match status" value="1"/>
</dbReference>
<keyword evidence="3" id="KW-0804">Transcription</keyword>
<evidence type="ECO:0000256" key="3">
    <source>
        <dbReference type="ARBA" id="ARBA00023163"/>
    </source>
</evidence>
<gene>
    <name evidence="5" type="ORF">GNQ08_12825</name>
</gene>
<feature type="domain" description="HTH araC/xylS-type" evidence="4">
    <location>
        <begin position="143"/>
        <end position="241"/>
    </location>
</feature>
<evidence type="ECO:0000259" key="4">
    <source>
        <dbReference type="PROSITE" id="PS01124"/>
    </source>
</evidence>
<accession>A0A6N8ESL6</accession>
<name>A0A6N8ESL6_PAEMA</name>
<comment type="caution">
    <text evidence="5">The sequence shown here is derived from an EMBL/GenBank/DDBJ whole genome shotgun (WGS) entry which is preliminary data.</text>
</comment>
<protein>
    <submittedName>
        <fullName evidence="5">Helix-turn-helix domain-containing protein</fullName>
    </submittedName>
</protein>
<dbReference type="EMBL" id="WNZZ01000008">
    <property type="protein sequence ID" value="MUG23286.1"/>
    <property type="molecule type" value="Genomic_DNA"/>
</dbReference>
<dbReference type="InterPro" id="IPR009057">
    <property type="entry name" value="Homeodomain-like_sf"/>
</dbReference>
<evidence type="ECO:0000313" key="6">
    <source>
        <dbReference type="Proteomes" id="UP000442469"/>
    </source>
</evidence>
<keyword evidence="2" id="KW-0238">DNA-binding</keyword>
<proteinExistence type="predicted"/>
<dbReference type="AlphaFoldDB" id="A0A6N8ESL6"/>
<dbReference type="SUPFAM" id="SSF46689">
    <property type="entry name" value="Homeodomain-like"/>
    <property type="match status" value="2"/>
</dbReference>
<keyword evidence="1" id="KW-0805">Transcription regulation</keyword>
<dbReference type="SMART" id="SM00342">
    <property type="entry name" value="HTH_ARAC"/>
    <property type="match status" value="1"/>
</dbReference>
<dbReference type="PANTHER" id="PTHR43280">
    <property type="entry name" value="ARAC-FAMILY TRANSCRIPTIONAL REGULATOR"/>
    <property type="match status" value="1"/>
</dbReference>
<dbReference type="Pfam" id="PF12833">
    <property type="entry name" value="HTH_18"/>
    <property type="match status" value="1"/>
</dbReference>
<dbReference type="GO" id="GO:0003700">
    <property type="term" value="F:DNA-binding transcription factor activity"/>
    <property type="evidence" value="ECO:0007669"/>
    <property type="project" value="InterPro"/>
</dbReference>
<evidence type="ECO:0000256" key="1">
    <source>
        <dbReference type="ARBA" id="ARBA00023015"/>
    </source>
</evidence>
<dbReference type="InterPro" id="IPR018060">
    <property type="entry name" value="HTH_AraC"/>
</dbReference>
<sequence length="248" mass="28665">MHENPSFVIIVYVIKGEGRHDLGYMNVPITPGELYIVPLTETKLTNAMDTSPSILGLELKQYVYCTESLGMAAPFLPLKWRVLPKHQEELLQLLEIMSPYQGKSPDVSEGGLIPLWTRFMEFFLSHPVKAKLQSFEDDGCPIHQALYHIGNRFMNPISVGEISRRTAMSTRHFQRKFKSLTGRSYKQLLQEIRIRHSCGLLKFTRLSVQTVAEYVGIYDMYHFYRLFRDYCGMTPGAFRRYCQRGNAI</sequence>
<dbReference type="RefSeq" id="WP_155620063.1">
    <property type="nucleotide sequence ID" value="NZ_CP086393.1"/>
</dbReference>
<dbReference type="Proteomes" id="UP000442469">
    <property type="component" value="Unassembled WGS sequence"/>
</dbReference>
<evidence type="ECO:0000313" key="5">
    <source>
        <dbReference type="EMBL" id="MUG23286.1"/>
    </source>
</evidence>
<evidence type="ECO:0000256" key="2">
    <source>
        <dbReference type="ARBA" id="ARBA00023125"/>
    </source>
</evidence>
<dbReference type="Gene3D" id="1.10.10.60">
    <property type="entry name" value="Homeodomain-like"/>
    <property type="match status" value="1"/>
</dbReference>
<organism evidence="5 6">
    <name type="scientific">Paenibacillus macerans</name>
    <name type="common">Bacillus macerans</name>
    <dbReference type="NCBI Taxonomy" id="44252"/>
    <lineage>
        <taxon>Bacteria</taxon>
        <taxon>Bacillati</taxon>
        <taxon>Bacillota</taxon>
        <taxon>Bacilli</taxon>
        <taxon>Bacillales</taxon>
        <taxon>Paenibacillaceae</taxon>
        <taxon>Paenibacillus</taxon>
    </lineage>
</organism>
<dbReference type="InterPro" id="IPR018062">
    <property type="entry name" value="HTH_AraC-typ_CS"/>
</dbReference>
<reference evidence="5 6" key="1">
    <citation type="submission" date="2019-11" db="EMBL/GenBank/DDBJ databases">
        <title>Draft genome sequences of five Paenibacillus species of dairy origin.</title>
        <authorList>
            <person name="Olajide A.M."/>
            <person name="Chen S."/>
            <person name="Lapointe G."/>
        </authorList>
    </citation>
    <scope>NUCLEOTIDE SEQUENCE [LARGE SCALE GENOMIC DNA]</scope>
    <source>
        <strain evidence="5 6">3CT49</strain>
    </source>
</reference>
<dbReference type="PROSITE" id="PS00041">
    <property type="entry name" value="HTH_ARAC_FAMILY_1"/>
    <property type="match status" value="1"/>
</dbReference>